<dbReference type="RefSeq" id="WP_379685001.1">
    <property type="nucleotide sequence ID" value="NZ_JBHLYW010000008.1"/>
</dbReference>
<sequence length="347" mass="36637">MKKHITIFFVVVISLNTFAQVGMTTNNPNKNAILDLNNSDGTTTKGLLLPLVSLSSTTNSAPLSAPVEGMHVYNTRTYGSGTTQVIPGEYYNNGTGWIRIQSESWKLQGNTDTNTANNFAGTKDAIPLVFRTNNVERLRITSTGKLLIGTTAVPTGGTNAKVVIDNGAVKGAVQLKDGTEGNNFILTSNADGVATWKAPATEIDFVSSYGSGINLPVSPLNKWYFTGSSVTLAPGKWLISANMLLSKSTGYTNATESWWVNSSFSDSDTVLSISADIINGSLISGSAVPNSLYGILSGSTLINNTSGSNKTYYYIARVAQASSTATGELQNFGGGWPDDNISIQAAD</sequence>
<reference evidence="2 3" key="1">
    <citation type="submission" date="2024-09" db="EMBL/GenBank/DDBJ databases">
        <authorList>
            <person name="Sun Q."/>
            <person name="Mori K."/>
        </authorList>
    </citation>
    <scope>NUCLEOTIDE SEQUENCE [LARGE SCALE GENOMIC DNA]</scope>
    <source>
        <strain evidence="2 3">CGMCC 1.12926</strain>
    </source>
</reference>
<keyword evidence="1" id="KW-0732">Signal</keyword>
<proteinExistence type="predicted"/>
<keyword evidence="3" id="KW-1185">Reference proteome</keyword>
<accession>A0ABV6BTT0</accession>
<organism evidence="2 3">
    <name type="scientific">Flavobacterium procerum</name>
    <dbReference type="NCBI Taxonomy" id="1455569"/>
    <lineage>
        <taxon>Bacteria</taxon>
        <taxon>Pseudomonadati</taxon>
        <taxon>Bacteroidota</taxon>
        <taxon>Flavobacteriia</taxon>
        <taxon>Flavobacteriales</taxon>
        <taxon>Flavobacteriaceae</taxon>
        <taxon>Flavobacterium</taxon>
    </lineage>
</organism>
<feature type="chain" id="PRO_5046672781" evidence="1">
    <location>
        <begin position="20"/>
        <end position="347"/>
    </location>
</feature>
<dbReference type="EMBL" id="JBHLYW010000008">
    <property type="protein sequence ID" value="MFC0077459.1"/>
    <property type="molecule type" value="Genomic_DNA"/>
</dbReference>
<name>A0ABV6BTT0_9FLAO</name>
<evidence type="ECO:0000313" key="3">
    <source>
        <dbReference type="Proteomes" id="UP001589734"/>
    </source>
</evidence>
<gene>
    <name evidence="2" type="ORF">ACFFLS_10435</name>
</gene>
<protein>
    <submittedName>
        <fullName evidence="2">Uncharacterized protein</fullName>
    </submittedName>
</protein>
<feature type="signal peptide" evidence="1">
    <location>
        <begin position="1"/>
        <end position="19"/>
    </location>
</feature>
<evidence type="ECO:0000256" key="1">
    <source>
        <dbReference type="SAM" id="SignalP"/>
    </source>
</evidence>
<comment type="caution">
    <text evidence="2">The sequence shown here is derived from an EMBL/GenBank/DDBJ whole genome shotgun (WGS) entry which is preliminary data.</text>
</comment>
<dbReference type="Proteomes" id="UP001589734">
    <property type="component" value="Unassembled WGS sequence"/>
</dbReference>
<evidence type="ECO:0000313" key="2">
    <source>
        <dbReference type="EMBL" id="MFC0077459.1"/>
    </source>
</evidence>